<keyword evidence="6 7" id="KW-0472">Membrane</keyword>
<evidence type="ECO:0000256" key="2">
    <source>
        <dbReference type="ARBA" id="ARBA00022448"/>
    </source>
</evidence>
<keyword evidence="3" id="KW-1003">Cell membrane</keyword>
<keyword evidence="5 7" id="KW-1133">Transmembrane helix</keyword>
<keyword evidence="9" id="KW-1185">Reference proteome</keyword>
<dbReference type="Gene3D" id="1.10.1760.20">
    <property type="match status" value="1"/>
</dbReference>
<evidence type="ECO:0000313" key="8">
    <source>
        <dbReference type="EMBL" id="RMW91812.1"/>
    </source>
</evidence>
<feature type="transmembrane region" description="Helical" evidence="7">
    <location>
        <begin position="40"/>
        <end position="65"/>
    </location>
</feature>
<sequence length="217" mass="22516">MHLSEGVLHTPVLLAGVALAAIGVAVGLRRLDSERLPLTALFAAAFFVASTIHVPVGIGSVHLILNGMAGLFLGWAVFPAFLIALLLQVLFFSFGGFAVLGVNLCVMALPAVAAHYLLRGYLQPDIGFMAKLFTGVGAGVIGVGGAGALASLVLALDGGKHYQDLIALLLLSHLPVFVLDSIISYGVISLLGKMYPAALQPVVGSPKTLGYNERCEQ</sequence>
<evidence type="ECO:0000256" key="1">
    <source>
        <dbReference type="ARBA" id="ARBA00004651"/>
    </source>
</evidence>
<dbReference type="Proteomes" id="UP000274211">
    <property type="component" value="Unassembled WGS sequence"/>
</dbReference>
<feature type="transmembrane region" description="Helical" evidence="7">
    <location>
        <begin position="97"/>
        <end position="118"/>
    </location>
</feature>
<organism evidence="8 9">
    <name type="scientific">Aggregatibacter aphrophilus</name>
    <name type="common">Haemophilus aphrophilus</name>
    <dbReference type="NCBI Taxonomy" id="732"/>
    <lineage>
        <taxon>Bacteria</taxon>
        <taxon>Pseudomonadati</taxon>
        <taxon>Pseudomonadota</taxon>
        <taxon>Gammaproteobacteria</taxon>
        <taxon>Pasteurellales</taxon>
        <taxon>Pasteurellaceae</taxon>
        <taxon>Aggregatibacter</taxon>
    </lineage>
</organism>
<proteinExistence type="predicted"/>
<dbReference type="Pfam" id="PF01891">
    <property type="entry name" value="CbiM"/>
    <property type="match status" value="1"/>
</dbReference>
<comment type="subcellular location">
    <subcellularLocation>
        <location evidence="1">Cell membrane</location>
        <topology evidence="1">Multi-pass membrane protein</topology>
    </subcellularLocation>
</comment>
<dbReference type="NCBIfam" id="NF004905">
    <property type="entry name" value="PRK06265.1-5"/>
    <property type="match status" value="1"/>
</dbReference>
<dbReference type="RefSeq" id="WP_050693943.1">
    <property type="nucleotide sequence ID" value="NZ_CP012067.1"/>
</dbReference>
<dbReference type="EMBL" id="QMGS01000017">
    <property type="protein sequence ID" value="RMW91812.1"/>
    <property type="molecule type" value="Genomic_DNA"/>
</dbReference>
<keyword evidence="2" id="KW-0813">Transport</keyword>
<dbReference type="NCBIfam" id="NF004904">
    <property type="entry name" value="PRK06265.1-4"/>
    <property type="match status" value="1"/>
</dbReference>
<evidence type="ECO:0000256" key="3">
    <source>
        <dbReference type="ARBA" id="ARBA00022475"/>
    </source>
</evidence>
<evidence type="ECO:0000313" key="9">
    <source>
        <dbReference type="Proteomes" id="UP000274211"/>
    </source>
</evidence>
<protein>
    <submittedName>
        <fullName evidence="8">Cobalt transporter CbiM</fullName>
    </submittedName>
</protein>
<evidence type="ECO:0000256" key="5">
    <source>
        <dbReference type="ARBA" id="ARBA00022989"/>
    </source>
</evidence>
<accession>A0ABX9VX54</accession>
<feature type="transmembrane region" description="Helical" evidence="7">
    <location>
        <begin position="166"/>
        <end position="191"/>
    </location>
</feature>
<dbReference type="InterPro" id="IPR002751">
    <property type="entry name" value="CbiM/NikMN"/>
</dbReference>
<gene>
    <name evidence="8" type="ORF">DOL88_00830</name>
</gene>
<dbReference type="PANTHER" id="PTHR34229:SF1">
    <property type="entry name" value="METAL TRANSPORT PROTEIN HI_1621-RELATED"/>
    <property type="match status" value="1"/>
</dbReference>
<evidence type="ECO:0000256" key="7">
    <source>
        <dbReference type="SAM" id="Phobius"/>
    </source>
</evidence>
<feature type="transmembrane region" description="Helical" evidence="7">
    <location>
        <begin position="72"/>
        <end position="91"/>
    </location>
</feature>
<evidence type="ECO:0000256" key="6">
    <source>
        <dbReference type="ARBA" id="ARBA00023136"/>
    </source>
</evidence>
<evidence type="ECO:0000256" key="4">
    <source>
        <dbReference type="ARBA" id="ARBA00022692"/>
    </source>
</evidence>
<comment type="caution">
    <text evidence="8">The sequence shown here is derived from an EMBL/GenBank/DDBJ whole genome shotgun (WGS) entry which is preliminary data.</text>
</comment>
<feature type="transmembrane region" description="Helical" evidence="7">
    <location>
        <begin position="7"/>
        <end position="28"/>
    </location>
</feature>
<keyword evidence="4 7" id="KW-0812">Transmembrane</keyword>
<dbReference type="PANTHER" id="PTHR34229">
    <property type="entry name" value="METAL TRANSPORT PROTEIN HI_1621-RELATED"/>
    <property type="match status" value="1"/>
</dbReference>
<name>A0ABX9VX54_AGGAP</name>
<reference evidence="8 9" key="1">
    <citation type="journal article" date="2019" name="J. Oral Microbiol.">
        <title>Role of OmpA1 and OmpA2 in Aggregatibacter actinomycetemcomitans and Aggregatibacter aphrophilus serum resistance.</title>
        <authorList>
            <person name="Lindholm M."/>
            <person name="Min Aung K."/>
            <person name="Nyunt Wai S."/>
            <person name="Oscarsson J."/>
        </authorList>
    </citation>
    <scope>NUCLEOTIDE SEQUENCE [LARGE SCALE GENOMIC DNA]</scope>
    <source>
        <strain evidence="8 9">HK83</strain>
    </source>
</reference>
<feature type="transmembrane region" description="Helical" evidence="7">
    <location>
        <begin position="130"/>
        <end position="154"/>
    </location>
</feature>